<dbReference type="Proteomes" id="UP000299102">
    <property type="component" value="Unassembled WGS sequence"/>
</dbReference>
<evidence type="ECO:0000313" key="1">
    <source>
        <dbReference type="EMBL" id="GBP42711.1"/>
    </source>
</evidence>
<name>A0A4C1VVC2_EUMVA</name>
<gene>
    <name evidence="1" type="ORF">EVAR_21987_1</name>
</gene>
<keyword evidence="2" id="KW-1185">Reference proteome</keyword>
<comment type="caution">
    <text evidence="1">The sequence shown here is derived from an EMBL/GenBank/DDBJ whole genome shotgun (WGS) entry which is preliminary data.</text>
</comment>
<proteinExistence type="predicted"/>
<sequence length="114" mass="12968">MDSRSRAHFALKCNFRHVPSRCDALHVLTNPRGRHRGDVGRPGIGISKINTDYGGRTQILALGGKSEFFRSDCPRFTHIQLRTWEGGTCPPVHSGYDHVDYKKNGNKMLYRSHF</sequence>
<reference evidence="1 2" key="1">
    <citation type="journal article" date="2019" name="Commun. Biol.">
        <title>The bagworm genome reveals a unique fibroin gene that provides high tensile strength.</title>
        <authorList>
            <person name="Kono N."/>
            <person name="Nakamura H."/>
            <person name="Ohtoshi R."/>
            <person name="Tomita M."/>
            <person name="Numata K."/>
            <person name="Arakawa K."/>
        </authorList>
    </citation>
    <scope>NUCLEOTIDE SEQUENCE [LARGE SCALE GENOMIC DNA]</scope>
</reference>
<accession>A0A4C1VVC2</accession>
<dbReference type="AlphaFoldDB" id="A0A4C1VVC2"/>
<dbReference type="EMBL" id="BGZK01000422">
    <property type="protein sequence ID" value="GBP42711.1"/>
    <property type="molecule type" value="Genomic_DNA"/>
</dbReference>
<organism evidence="1 2">
    <name type="scientific">Eumeta variegata</name>
    <name type="common">Bagworm moth</name>
    <name type="synonym">Eumeta japonica</name>
    <dbReference type="NCBI Taxonomy" id="151549"/>
    <lineage>
        <taxon>Eukaryota</taxon>
        <taxon>Metazoa</taxon>
        <taxon>Ecdysozoa</taxon>
        <taxon>Arthropoda</taxon>
        <taxon>Hexapoda</taxon>
        <taxon>Insecta</taxon>
        <taxon>Pterygota</taxon>
        <taxon>Neoptera</taxon>
        <taxon>Endopterygota</taxon>
        <taxon>Lepidoptera</taxon>
        <taxon>Glossata</taxon>
        <taxon>Ditrysia</taxon>
        <taxon>Tineoidea</taxon>
        <taxon>Psychidae</taxon>
        <taxon>Oiketicinae</taxon>
        <taxon>Eumeta</taxon>
    </lineage>
</organism>
<evidence type="ECO:0000313" key="2">
    <source>
        <dbReference type="Proteomes" id="UP000299102"/>
    </source>
</evidence>
<protein>
    <submittedName>
        <fullName evidence="1">Uncharacterized protein</fullName>
    </submittedName>
</protein>